<dbReference type="InterPro" id="IPR005134">
    <property type="entry name" value="UPF0114"/>
</dbReference>
<accession>A0ABY9DSN4</accession>
<organism evidence="2 3">
    <name type="scientific">Vitis vinifera</name>
    <name type="common">Grape</name>
    <dbReference type="NCBI Taxonomy" id="29760"/>
    <lineage>
        <taxon>Eukaryota</taxon>
        <taxon>Viridiplantae</taxon>
        <taxon>Streptophyta</taxon>
        <taxon>Embryophyta</taxon>
        <taxon>Tracheophyta</taxon>
        <taxon>Spermatophyta</taxon>
        <taxon>Magnoliopsida</taxon>
        <taxon>eudicotyledons</taxon>
        <taxon>Gunneridae</taxon>
        <taxon>Pentapetalae</taxon>
        <taxon>rosids</taxon>
        <taxon>Vitales</taxon>
        <taxon>Vitaceae</taxon>
        <taxon>Viteae</taxon>
        <taxon>Vitis</taxon>
    </lineage>
</organism>
<keyword evidence="3" id="KW-1185">Reference proteome</keyword>
<dbReference type="EMBL" id="CP126665">
    <property type="protein sequence ID" value="WKA10063.1"/>
    <property type="molecule type" value="Genomic_DNA"/>
</dbReference>
<reference evidence="2 3" key="1">
    <citation type="journal article" date="2023" name="Hortic Res">
        <title>The complete reference genome for grapevine (Vitis vinifera L.) genetics and breeding.</title>
        <authorList>
            <person name="Shi X."/>
            <person name="Cao S."/>
            <person name="Wang X."/>
            <person name="Huang S."/>
            <person name="Wang Y."/>
            <person name="Liu Z."/>
            <person name="Liu W."/>
            <person name="Leng X."/>
            <person name="Peng Y."/>
            <person name="Wang N."/>
            <person name="Wang Y."/>
            <person name="Ma Z."/>
            <person name="Xu X."/>
            <person name="Zhang F."/>
            <person name="Xue H."/>
            <person name="Zhong H."/>
            <person name="Wang Y."/>
            <person name="Zhang K."/>
            <person name="Velt A."/>
            <person name="Avia K."/>
            <person name="Holtgrawe D."/>
            <person name="Grimplet J."/>
            <person name="Matus J.T."/>
            <person name="Ware D."/>
            <person name="Wu X."/>
            <person name="Wang H."/>
            <person name="Liu C."/>
            <person name="Fang Y."/>
            <person name="Rustenholz C."/>
            <person name="Cheng Z."/>
            <person name="Xiao H."/>
            <person name="Zhou Y."/>
        </authorList>
    </citation>
    <scope>NUCLEOTIDE SEQUENCE [LARGE SCALE GENOMIC DNA]</scope>
    <source>
        <strain evidence="3">cv. Pinot noir / PN40024</strain>
        <tissue evidence="2">Leaf</tissue>
    </source>
</reference>
<dbReference type="EMBL" id="CP126665">
    <property type="protein sequence ID" value="WKA10064.1"/>
    <property type="molecule type" value="Genomic_DNA"/>
</dbReference>
<keyword evidence="1" id="KW-0472">Membrane</keyword>
<evidence type="ECO:0000256" key="1">
    <source>
        <dbReference type="SAM" id="Phobius"/>
    </source>
</evidence>
<dbReference type="Gene3D" id="2.40.320.10">
    <property type="entry name" value="Hypothetical Protein Pfu-838710-001"/>
    <property type="match status" value="1"/>
</dbReference>
<gene>
    <name evidence="2" type="ORF">VitviT2T_027662</name>
</gene>
<evidence type="ECO:0000313" key="3">
    <source>
        <dbReference type="Proteomes" id="UP001227230"/>
    </source>
</evidence>
<feature type="transmembrane region" description="Helical" evidence="1">
    <location>
        <begin position="122"/>
        <end position="147"/>
    </location>
</feature>
<feature type="transmembrane region" description="Helical" evidence="1">
    <location>
        <begin position="176"/>
        <end position="196"/>
    </location>
</feature>
<feature type="transmembrane region" description="Helical" evidence="1">
    <location>
        <begin position="262"/>
        <end position="286"/>
    </location>
</feature>
<keyword evidence="1" id="KW-1133">Transmembrane helix</keyword>
<sequence>MATTRLLGASRRLSSSSLRLNNVLSPSTSTSLRCLSKAGMTGDKILSGDGNRRSMVALKASVAASESVITSDPQANGGESLASLLASTANAVLKVVRQTVNSKPPKLQVQMFLERIIVNCRFFTLFAVAGSLIGSVLCFIEGCFMILESYFQYFHTLAQSSDQGHVMKLLFEAIDMFLLGTVMLVFGMGLHVMFVGSKTMQGKGQWLSDSNLFGLFSLRTIPTWVRIQSVSQAKSRIGHAIMMILQVGVLEKFQSIPLATGLDLACAAGAILVSSACVFLLSRLFILDKAFNNFLWTLRFDRSLTSRALADELEKTLMECVVQGIIETQHVEALEILLQGLCGVHRERLRIHELCLKSGPNLGLVASEVRVLCDLEQPEPTWIVRHIGGAMRGSGAEQISVLVRTMVESKVSKNVLRLFYALGYRLDHELLRVGFAFHFQRGASITVTVSSVNKMLKLHATDEAVPVTPGIQLVEVTAPASSENYSEVAAAVSSFCEYLAPLLHLSKPGTSTGVVPTAAAAAASLMSDAGVTT</sequence>
<evidence type="ECO:0008006" key="4">
    <source>
        <dbReference type="Google" id="ProtNLM"/>
    </source>
</evidence>
<dbReference type="PANTHER" id="PTHR31721">
    <property type="entry name" value="OS06G0710300 PROTEIN"/>
    <property type="match status" value="1"/>
</dbReference>
<protein>
    <recommendedName>
        <fullName evidence="4">Mediator of RNA polymerase II transcription subunit 18</fullName>
    </recommendedName>
</protein>
<dbReference type="Pfam" id="PF03350">
    <property type="entry name" value="UPF0114"/>
    <property type="match status" value="1"/>
</dbReference>
<dbReference type="PANTHER" id="PTHR31721:SF3">
    <property type="entry name" value="EXPRESSED PROTEIN"/>
    <property type="match status" value="1"/>
</dbReference>
<proteinExistence type="predicted"/>
<dbReference type="Proteomes" id="UP001227230">
    <property type="component" value="Chromosome 18"/>
</dbReference>
<keyword evidence="1" id="KW-0812">Transmembrane</keyword>
<name>A0ABY9DSN4_VITVI</name>
<evidence type="ECO:0000313" key="2">
    <source>
        <dbReference type="EMBL" id="WKA10063.1"/>
    </source>
</evidence>